<name>A0ABW3XX90_9ACTN</name>
<keyword evidence="1" id="KW-0812">Transmembrane</keyword>
<feature type="transmembrane region" description="Helical" evidence="1">
    <location>
        <begin position="15"/>
        <end position="42"/>
    </location>
</feature>
<evidence type="ECO:0000313" key="3">
    <source>
        <dbReference type="Proteomes" id="UP001597058"/>
    </source>
</evidence>
<dbReference type="Proteomes" id="UP001597058">
    <property type="component" value="Unassembled WGS sequence"/>
</dbReference>
<keyword evidence="1" id="KW-0472">Membrane</keyword>
<gene>
    <name evidence="2" type="ORF">ACFQ5X_48375</name>
</gene>
<dbReference type="EMBL" id="JBHTMM010000206">
    <property type="protein sequence ID" value="MFD1313501.1"/>
    <property type="molecule type" value="Genomic_DNA"/>
</dbReference>
<accession>A0ABW3XX90</accession>
<keyword evidence="3" id="KW-1185">Reference proteome</keyword>
<sequence length="126" mass="12422">MTTLSVPLGSAVPGVPIWVAAVGAAALVAIVLLCAVVAVAALNRTERADVAQTLLGLSHVISASSGLLPWGRPSSLPALPASSVPAPAPVAKSAGQEQPVRAQGPLIVVVPVPAAASKEADQTVSR</sequence>
<comment type="caution">
    <text evidence="2">The sequence shown here is derived from an EMBL/GenBank/DDBJ whole genome shotgun (WGS) entry which is preliminary data.</text>
</comment>
<dbReference type="RefSeq" id="WP_381236766.1">
    <property type="nucleotide sequence ID" value="NZ_JBHSKH010000037.1"/>
</dbReference>
<reference evidence="3" key="1">
    <citation type="journal article" date="2019" name="Int. J. Syst. Evol. Microbiol.">
        <title>The Global Catalogue of Microorganisms (GCM) 10K type strain sequencing project: providing services to taxonomists for standard genome sequencing and annotation.</title>
        <authorList>
            <consortium name="The Broad Institute Genomics Platform"/>
            <consortium name="The Broad Institute Genome Sequencing Center for Infectious Disease"/>
            <person name="Wu L."/>
            <person name="Ma J."/>
        </authorList>
    </citation>
    <scope>NUCLEOTIDE SEQUENCE [LARGE SCALE GENOMIC DNA]</scope>
    <source>
        <strain evidence="3">CGMCC 4.7020</strain>
    </source>
</reference>
<protein>
    <submittedName>
        <fullName evidence="2">Uncharacterized protein</fullName>
    </submittedName>
</protein>
<evidence type="ECO:0000256" key="1">
    <source>
        <dbReference type="SAM" id="Phobius"/>
    </source>
</evidence>
<keyword evidence="1" id="KW-1133">Transmembrane helix</keyword>
<proteinExistence type="predicted"/>
<evidence type="ECO:0000313" key="2">
    <source>
        <dbReference type="EMBL" id="MFD1313501.1"/>
    </source>
</evidence>
<organism evidence="2 3">
    <name type="scientific">Streptomyces kaempferi</name>
    <dbReference type="NCBI Taxonomy" id="333725"/>
    <lineage>
        <taxon>Bacteria</taxon>
        <taxon>Bacillati</taxon>
        <taxon>Actinomycetota</taxon>
        <taxon>Actinomycetes</taxon>
        <taxon>Kitasatosporales</taxon>
        <taxon>Streptomycetaceae</taxon>
        <taxon>Streptomyces</taxon>
    </lineage>
</organism>